<comment type="caution">
    <text evidence="7">The sequence shown here is derived from an EMBL/GenBank/DDBJ whole genome shotgun (WGS) entry which is preliminary data.</text>
</comment>
<dbReference type="InterPro" id="IPR013785">
    <property type="entry name" value="Aldolase_TIM"/>
</dbReference>
<dbReference type="EMBL" id="JBGFUD010016829">
    <property type="protein sequence ID" value="MFH4984344.1"/>
    <property type="molecule type" value="Genomic_DNA"/>
</dbReference>
<dbReference type="Gene3D" id="3.20.20.70">
    <property type="entry name" value="Aldolase class I"/>
    <property type="match status" value="1"/>
</dbReference>
<dbReference type="AlphaFoldDB" id="A0ABD6EWK7"/>
<dbReference type="InterPro" id="IPR050074">
    <property type="entry name" value="DHO_dehydrogenase"/>
</dbReference>
<dbReference type="InterPro" id="IPR005720">
    <property type="entry name" value="Dihydroorotate_DH_cat"/>
</dbReference>
<evidence type="ECO:0000256" key="2">
    <source>
        <dbReference type="ARBA" id="ARBA00004725"/>
    </source>
</evidence>
<organism evidence="7 8">
    <name type="scientific">Gnathostoma spinigerum</name>
    <dbReference type="NCBI Taxonomy" id="75299"/>
    <lineage>
        <taxon>Eukaryota</taxon>
        <taxon>Metazoa</taxon>
        <taxon>Ecdysozoa</taxon>
        <taxon>Nematoda</taxon>
        <taxon>Chromadorea</taxon>
        <taxon>Rhabditida</taxon>
        <taxon>Spirurina</taxon>
        <taxon>Gnathostomatomorpha</taxon>
        <taxon>Gnathostomatoidea</taxon>
        <taxon>Gnathostomatidae</taxon>
        <taxon>Gnathostoma</taxon>
    </lineage>
</organism>
<keyword evidence="4" id="KW-0288">FMN</keyword>
<sequence length="105" mass="11534">MLSVTKAVDLNSTKLKRPKVFLKIAPDLVDSDKKDIAKIALDKQYGVDGLIVSNTTISRPDTLLSSFKAESGGLSGKPLKDLSTECIREMYKYVQSAIFSFFSSL</sequence>
<evidence type="ECO:0000256" key="3">
    <source>
        <dbReference type="ARBA" id="ARBA00022630"/>
    </source>
</evidence>
<evidence type="ECO:0000313" key="7">
    <source>
        <dbReference type="EMBL" id="MFH4984344.1"/>
    </source>
</evidence>
<dbReference type="Proteomes" id="UP001608902">
    <property type="component" value="Unassembled WGS sequence"/>
</dbReference>
<name>A0ABD6EWK7_9BILA</name>
<comment type="cofactor">
    <cofactor evidence="1">
        <name>FMN</name>
        <dbReference type="ChEBI" id="CHEBI:58210"/>
    </cofactor>
</comment>
<dbReference type="Pfam" id="PF01180">
    <property type="entry name" value="DHO_dh"/>
    <property type="match status" value="1"/>
</dbReference>
<dbReference type="PANTHER" id="PTHR48109:SF4">
    <property type="entry name" value="DIHYDROOROTATE DEHYDROGENASE (QUINONE), MITOCHONDRIAL"/>
    <property type="match status" value="1"/>
</dbReference>
<keyword evidence="5" id="KW-0560">Oxidoreductase</keyword>
<proteinExistence type="predicted"/>
<dbReference type="PANTHER" id="PTHR48109">
    <property type="entry name" value="DIHYDROOROTATE DEHYDROGENASE (QUINONE), MITOCHONDRIAL-RELATED"/>
    <property type="match status" value="1"/>
</dbReference>
<evidence type="ECO:0000259" key="6">
    <source>
        <dbReference type="Pfam" id="PF01180"/>
    </source>
</evidence>
<keyword evidence="8" id="KW-1185">Reference proteome</keyword>
<evidence type="ECO:0000256" key="5">
    <source>
        <dbReference type="ARBA" id="ARBA00023002"/>
    </source>
</evidence>
<protein>
    <recommendedName>
        <fullName evidence="6">Dihydroorotate dehydrogenase catalytic domain-containing protein</fullName>
    </recommendedName>
</protein>
<accession>A0ABD6EWK7</accession>
<dbReference type="SUPFAM" id="SSF51395">
    <property type="entry name" value="FMN-linked oxidoreductases"/>
    <property type="match status" value="1"/>
</dbReference>
<reference evidence="7 8" key="1">
    <citation type="submission" date="2024-08" db="EMBL/GenBank/DDBJ databases">
        <title>Gnathostoma spinigerum genome.</title>
        <authorList>
            <person name="Gonzalez-Bertolin B."/>
            <person name="Monzon S."/>
            <person name="Zaballos A."/>
            <person name="Jimenez P."/>
            <person name="Dekumyoy P."/>
            <person name="Varona S."/>
            <person name="Cuesta I."/>
            <person name="Sumanam S."/>
            <person name="Adisakwattana P."/>
            <person name="Gasser R.B."/>
            <person name="Hernandez-Gonzalez A."/>
            <person name="Young N.D."/>
            <person name="Perteguer M.J."/>
        </authorList>
    </citation>
    <scope>NUCLEOTIDE SEQUENCE [LARGE SCALE GENOMIC DNA]</scope>
    <source>
        <strain evidence="7">AL3</strain>
        <tissue evidence="7">Liver</tissue>
    </source>
</reference>
<comment type="pathway">
    <text evidence="2">Pyrimidine metabolism; UMP biosynthesis via de novo pathway.</text>
</comment>
<evidence type="ECO:0000313" key="8">
    <source>
        <dbReference type="Proteomes" id="UP001608902"/>
    </source>
</evidence>
<evidence type="ECO:0000256" key="1">
    <source>
        <dbReference type="ARBA" id="ARBA00001917"/>
    </source>
</evidence>
<dbReference type="GO" id="GO:0016491">
    <property type="term" value="F:oxidoreductase activity"/>
    <property type="evidence" value="ECO:0007669"/>
    <property type="project" value="UniProtKB-KW"/>
</dbReference>
<gene>
    <name evidence="7" type="ORF">AB6A40_011053</name>
</gene>
<keyword evidence="3" id="KW-0285">Flavoprotein</keyword>
<feature type="domain" description="Dihydroorotate dehydrogenase catalytic" evidence="6">
    <location>
        <begin position="12"/>
        <end position="98"/>
    </location>
</feature>
<evidence type="ECO:0000256" key="4">
    <source>
        <dbReference type="ARBA" id="ARBA00022643"/>
    </source>
</evidence>